<dbReference type="GeneTree" id="ENSGT00940000156790"/>
<proteinExistence type="inferred from homology"/>
<feature type="region of interest" description="Disordered" evidence="14">
    <location>
        <begin position="221"/>
        <end position="272"/>
    </location>
</feature>
<organism evidence="15 16">
    <name type="scientific">Serinus canaria</name>
    <name type="common">Island canary</name>
    <name type="synonym">Fringilla canaria</name>
    <dbReference type="NCBI Taxonomy" id="9135"/>
    <lineage>
        <taxon>Eukaryota</taxon>
        <taxon>Metazoa</taxon>
        <taxon>Chordata</taxon>
        <taxon>Craniata</taxon>
        <taxon>Vertebrata</taxon>
        <taxon>Euteleostomi</taxon>
        <taxon>Archelosauria</taxon>
        <taxon>Archosauria</taxon>
        <taxon>Dinosauria</taxon>
        <taxon>Saurischia</taxon>
        <taxon>Theropoda</taxon>
        <taxon>Coelurosauria</taxon>
        <taxon>Aves</taxon>
        <taxon>Neognathae</taxon>
        <taxon>Neoaves</taxon>
        <taxon>Telluraves</taxon>
        <taxon>Australaves</taxon>
        <taxon>Passeriformes</taxon>
        <taxon>Passeroidea</taxon>
        <taxon>Fringillidae</taxon>
        <taxon>Carduelinae</taxon>
        <taxon>Serinus</taxon>
    </lineage>
</organism>
<evidence type="ECO:0000256" key="13">
    <source>
        <dbReference type="ARBA" id="ARBA00093223"/>
    </source>
</evidence>
<evidence type="ECO:0000256" key="12">
    <source>
        <dbReference type="ARBA" id="ARBA00093191"/>
    </source>
</evidence>
<reference evidence="15" key="2">
    <citation type="submission" date="2025-09" db="UniProtKB">
        <authorList>
            <consortium name="Ensembl"/>
        </authorList>
    </citation>
    <scope>IDENTIFICATION</scope>
</reference>
<dbReference type="PANTHER" id="PTHR11247:SF8">
    <property type="entry name" value="PALMITOYL-PROTEIN THIOESTERASE 1"/>
    <property type="match status" value="1"/>
</dbReference>
<dbReference type="GO" id="GO:0005634">
    <property type="term" value="C:nucleus"/>
    <property type="evidence" value="ECO:0007669"/>
    <property type="project" value="Ensembl"/>
</dbReference>
<dbReference type="EC" id="3.1.2.22" evidence="2"/>
<dbReference type="GO" id="GO:0045121">
    <property type="term" value="C:membrane raft"/>
    <property type="evidence" value="ECO:0007669"/>
    <property type="project" value="Ensembl"/>
</dbReference>
<evidence type="ECO:0000256" key="9">
    <source>
        <dbReference type="ARBA" id="ARBA00038848"/>
    </source>
</evidence>
<dbReference type="GO" id="GO:0008021">
    <property type="term" value="C:synaptic vesicle"/>
    <property type="evidence" value="ECO:0007669"/>
    <property type="project" value="Ensembl"/>
</dbReference>
<dbReference type="PANTHER" id="PTHR11247">
    <property type="entry name" value="PALMITOYL-PROTEIN THIOESTERASE/DOLICHYLDIPHOSPHATASE 1"/>
    <property type="match status" value="1"/>
</dbReference>
<comment type="similarity">
    <text evidence="1">Belongs to the palmitoyl-protein thioesterase family.</text>
</comment>
<evidence type="ECO:0000256" key="8">
    <source>
        <dbReference type="ARBA" id="ARBA00031934"/>
    </source>
</evidence>
<keyword evidence="16" id="KW-1185">Reference proteome</keyword>
<dbReference type="InterPro" id="IPR002472">
    <property type="entry name" value="Palm_thioest"/>
</dbReference>
<dbReference type="GO" id="GO:0005765">
    <property type="term" value="C:lysosomal membrane"/>
    <property type="evidence" value="ECO:0007669"/>
    <property type="project" value="Ensembl"/>
</dbReference>
<evidence type="ECO:0000256" key="4">
    <source>
        <dbReference type="ARBA" id="ARBA00022729"/>
    </source>
</evidence>
<dbReference type="GO" id="GO:0005794">
    <property type="term" value="C:Golgi apparatus"/>
    <property type="evidence" value="ECO:0007669"/>
    <property type="project" value="Ensembl"/>
</dbReference>
<dbReference type="AlphaFoldDB" id="A0A8C9UAP4"/>
<evidence type="ECO:0000256" key="10">
    <source>
        <dbReference type="ARBA" id="ARBA00047337"/>
    </source>
</evidence>
<dbReference type="GO" id="GO:0015031">
    <property type="term" value="P:protein transport"/>
    <property type="evidence" value="ECO:0007669"/>
    <property type="project" value="Ensembl"/>
</dbReference>
<dbReference type="InterPro" id="IPR029058">
    <property type="entry name" value="AB_hydrolase_fold"/>
</dbReference>
<comment type="catalytic activity">
    <reaction evidence="10">
        <text>S-hexadecanoyl-L-cysteinyl-[protein] + H2O = L-cysteinyl-[protein] + hexadecanoate + H(+)</text>
        <dbReference type="Rhea" id="RHEA:19233"/>
        <dbReference type="Rhea" id="RHEA-COMP:10131"/>
        <dbReference type="Rhea" id="RHEA-COMP:11032"/>
        <dbReference type="ChEBI" id="CHEBI:7896"/>
        <dbReference type="ChEBI" id="CHEBI:15377"/>
        <dbReference type="ChEBI" id="CHEBI:15378"/>
        <dbReference type="ChEBI" id="CHEBI:29950"/>
        <dbReference type="ChEBI" id="CHEBI:74151"/>
        <dbReference type="EC" id="3.1.2.22"/>
    </reaction>
</comment>
<evidence type="ECO:0000313" key="16">
    <source>
        <dbReference type="Proteomes" id="UP000694409"/>
    </source>
</evidence>
<dbReference type="GO" id="GO:0035727">
    <property type="term" value="F:lysophosphatidic acid binding"/>
    <property type="evidence" value="ECO:0007669"/>
    <property type="project" value="Ensembl"/>
</dbReference>
<dbReference type="GO" id="GO:0006898">
    <property type="term" value="P:receptor-mediated endocytosis"/>
    <property type="evidence" value="ECO:0007669"/>
    <property type="project" value="Ensembl"/>
</dbReference>
<keyword evidence="6" id="KW-1015">Disulfide bond</keyword>
<dbReference type="GO" id="GO:0030308">
    <property type="term" value="P:negative regulation of cell growth"/>
    <property type="evidence" value="ECO:0007669"/>
    <property type="project" value="Ensembl"/>
</dbReference>
<keyword evidence="5" id="KW-0378">Hydrolase</keyword>
<dbReference type="Gene3D" id="3.40.50.1820">
    <property type="entry name" value="alpha/beta hydrolase"/>
    <property type="match status" value="1"/>
</dbReference>
<keyword evidence="7" id="KW-0325">Glycoprotein</keyword>
<keyword evidence="4" id="KW-0732">Signal</keyword>
<dbReference type="GO" id="GO:0034164">
    <property type="term" value="P:negative regulation of toll-like receptor 9 signaling pathway"/>
    <property type="evidence" value="ECO:0007669"/>
    <property type="project" value="Ensembl"/>
</dbReference>
<name>A0A8C9UAP4_SERCA</name>
<dbReference type="GO" id="GO:0007420">
    <property type="term" value="P:brain development"/>
    <property type="evidence" value="ECO:0007669"/>
    <property type="project" value="Ensembl"/>
</dbReference>
<evidence type="ECO:0000256" key="6">
    <source>
        <dbReference type="ARBA" id="ARBA00023157"/>
    </source>
</evidence>
<dbReference type="GO" id="GO:0031579">
    <property type="term" value="P:membrane raft organization"/>
    <property type="evidence" value="ECO:0007669"/>
    <property type="project" value="Ensembl"/>
</dbReference>
<evidence type="ECO:0000313" key="15">
    <source>
        <dbReference type="Ensembl" id="ENSSCAP00000008980.1"/>
    </source>
</evidence>
<dbReference type="GO" id="GO:0005576">
    <property type="term" value="C:extracellular region"/>
    <property type="evidence" value="ECO:0007669"/>
    <property type="project" value="Ensembl"/>
</dbReference>
<dbReference type="GO" id="GO:0030424">
    <property type="term" value="C:axon"/>
    <property type="evidence" value="ECO:0007669"/>
    <property type="project" value="Ensembl"/>
</dbReference>
<dbReference type="GO" id="GO:0120146">
    <property type="term" value="F:sulfatide binding"/>
    <property type="evidence" value="ECO:0007669"/>
    <property type="project" value="Ensembl"/>
</dbReference>
<dbReference type="Ensembl" id="ENSSCAT00000010118.1">
    <property type="protein sequence ID" value="ENSSCAP00000008980.1"/>
    <property type="gene ID" value="ENSSCAG00000006841.1"/>
</dbReference>
<accession>A0A8C9UAP4</accession>
<dbReference type="Proteomes" id="UP000694409">
    <property type="component" value="Unassembled WGS sequence"/>
</dbReference>
<evidence type="ECO:0000256" key="7">
    <source>
        <dbReference type="ARBA" id="ARBA00023180"/>
    </source>
</evidence>
<evidence type="ECO:0000256" key="2">
    <source>
        <dbReference type="ARBA" id="ARBA00012423"/>
    </source>
</evidence>
<dbReference type="SUPFAM" id="SSF53474">
    <property type="entry name" value="alpha/beta-Hydrolases"/>
    <property type="match status" value="1"/>
</dbReference>
<evidence type="ECO:0000256" key="5">
    <source>
        <dbReference type="ARBA" id="ARBA00022801"/>
    </source>
</evidence>
<protein>
    <recommendedName>
        <fullName evidence="3">Palmitoyl-protein thioesterase 1</fullName>
        <ecNumber evidence="9">3.1.2.2</ecNumber>
        <ecNumber evidence="2">3.1.2.22</ecNumber>
    </recommendedName>
    <alternativeName>
        <fullName evidence="8">Palmitoyl-protein hydrolase 1</fullName>
    </alternativeName>
</protein>
<comment type="catalytic activity">
    <reaction evidence="13">
        <text>S-hexadecanoyl-N-acetylcysteamine + H2O = N-acetylcysteamine + hexadecanoate + H(+)</text>
        <dbReference type="Rhea" id="RHEA:84099"/>
        <dbReference type="ChEBI" id="CHEBI:7896"/>
        <dbReference type="ChEBI" id="CHEBI:15377"/>
        <dbReference type="ChEBI" id="CHEBI:15378"/>
        <dbReference type="ChEBI" id="CHEBI:74410"/>
        <dbReference type="ChEBI" id="CHEBI:233601"/>
    </reaction>
</comment>
<dbReference type="PRINTS" id="PR00414">
    <property type="entry name" value="PPTHIESTRASE"/>
</dbReference>
<evidence type="ECO:0000256" key="1">
    <source>
        <dbReference type="ARBA" id="ARBA00010758"/>
    </source>
</evidence>
<comment type="catalytic activity">
    <reaction evidence="12">
        <text>S-hexadecanoyl-N-acetylcysteine methyl ester + H2O = N-acetylcysteine methyl ester + hexadecanoate + H(+)</text>
        <dbReference type="Rhea" id="RHEA:84103"/>
        <dbReference type="ChEBI" id="CHEBI:7896"/>
        <dbReference type="ChEBI" id="CHEBI:15377"/>
        <dbReference type="ChEBI" id="CHEBI:15378"/>
        <dbReference type="ChEBI" id="CHEBI:233604"/>
        <dbReference type="ChEBI" id="CHEBI:233605"/>
    </reaction>
</comment>
<dbReference type="GlyCosmos" id="A0A8C9UAP4">
    <property type="glycosylation" value="2 sites, No reported glycans"/>
</dbReference>
<evidence type="ECO:0000256" key="11">
    <source>
        <dbReference type="ARBA" id="ARBA00047734"/>
    </source>
</evidence>
<sequence length="272" mass="30014">GVWLCCRAAPHGHRGLGVLCPLPSPQQGPPLPCLHGDSCCNPVSMGYIKKLVEKKIPGIYVLSLKIGSSLIQDMENSFFMNVNEQVREVCRQLAQDPQLQRGYNAMGFSQGGQFLSSFMTFQRWVYGFPRCPGESSHLCDWIRKTLDLGAYSKAVQEHLVQAEYWHDPLKEEEYRKNSIFLADINQERGINETYKKNLKALKKFVMVKFLNDTMVDPPISEVRKWPSQGDHPAAGDLAVQRGSPGAAGDGQSREVGVPGGAGGSPALLRGVV</sequence>
<dbReference type="GO" id="GO:0048549">
    <property type="term" value="P:positive regulation of pinocytosis"/>
    <property type="evidence" value="ECO:0007669"/>
    <property type="project" value="Ensembl"/>
</dbReference>
<dbReference type="GO" id="GO:0008474">
    <property type="term" value="F:palmitoyl-(protein) hydrolase activity"/>
    <property type="evidence" value="ECO:0007669"/>
    <property type="project" value="UniProtKB-EC"/>
</dbReference>
<dbReference type="GO" id="GO:0016042">
    <property type="term" value="P:lipid catabolic process"/>
    <property type="evidence" value="ECO:0007669"/>
    <property type="project" value="Ensembl"/>
</dbReference>
<dbReference type="GO" id="GO:0007042">
    <property type="term" value="P:lysosomal lumen acidification"/>
    <property type="evidence" value="ECO:0007669"/>
    <property type="project" value="Ensembl"/>
</dbReference>
<dbReference type="EC" id="3.1.2.2" evidence="9"/>
<evidence type="ECO:0000256" key="14">
    <source>
        <dbReference type="SAM" id="MobiDB-lite"/>
    </source>
</evidence>
<comment type="catalytic activity">
    <reaction evidence="11">
        <text>hexadecanoyl-CoA + H2O = hexadecanoate + CoA + H(+)</text>
        <dbReference type="Rhea" id="RHEA:16645"/>
        <dbReference type="ChEBI" id="CHEBI:7896"/>
        <dbReference type="ChEBI" id="CHEBI:15377"/>
        <dbReference type="ChEBI" id="CHEBI:15378"/>
        <dbReference type="ChEBI" id="CHEBI:57287"/>
        <dbReference type="ChEBI" id="CHEBI:57379"/>
        <dbReference type="EC" id="3.1.2.2"/>
    </reaction>
    <physiologicalReaction direction="left-to-right" evidence="11">
        <dbReference type="Rhea" id="RHEA:16646"/>
    </physiologicalReaction>
</comment>
<reference evidence="15" key="1">
    <citation type="submission" date="2025-08" db="UniProtKB">
        <authorList>
            <consortium name="Ensembl"/>
        </authorList>
    </citation>
    <scope>IDENTIFICATION</scope>
</reference>
<dbReference type="GO" id="GO:0006907">
    <property type="term" value="P:pinocytosis"/>
    <property type="evidence" value="ECO:0007669"/>
    <property type="project" value="Ensembl"/>
</dbReference>
<dbReference type="Pfam" id="PF02089">
    <property type="entry name" value="Palm_thioest"/>
    <property type="match status" value="1"/>
</dbReference>
<gene>
    <name evidence="15" type="primary">PPT1</name>
</gene>
<evidence type="ECO:0000256" key="3">
    <source>
        <dbReference type="ARBA" id="ARBA00014212"/>
    </source>
</evidence>
<dbReference type="GO" id="GO:0048260">
    <property type="term" value="P:positive regulation of receptor-mediated endocytosis"/>
    <property type="evidence" value="ECO:0007669"/>
    <property type="project" value="Ensembl"/>
</dbReference>
<dbReference type="GO" id="GO:0043524">
    <property type="term" value="P:negative regulation of neuron apoptotic process"/>
    <property type="evidence" value="ECO:0007669"/>
    <property type="project" value="Ensembl"/>
</dbReference>